<keyword evidence="2" id="KW-0732">Signal</keyword>
<feature type="region of interest" description="Disordered" evidence="1">
    <location>
        <begin position="126"/>
        <end position="180"/>
    </location>
</feature>
<dbReference type="EMBL" id="JASBNA010000081">
    <property type="protein sequence ID" value="KAK7677854.1"/>
    <property type="molecule type" value="Genomic_DNA"/>
</dbReference>
<evidence type="ECO:0000256" key="2">
    <source>
        <dbReference type="SAM" id="SignalP"/>
    </source>
</evidence>
<feature type="compositionally biased region" description="Low complexity" evidence="1">
    <location>
        <begin position="63"/>
        <end position="73"/>
    </location>
</feature>
<name>A0AAW0FG17_9APHY</name>
<gene>
    <name evidence="3" type="ORF">QCA50_019166</name>
</gene>
<feature type="region of interest" description="Disordered" evidence="1">
    <location>
        <begin position="26"/>
        <end position="85"/>
    </location>
</feature>
<feature type="signal peptide" evidence="2">
    <location>
        <begin position="1"/>
        <end position="19"/>
    </location>
</feature>
<keyword evidence="4" id="KW-1185">Reference proteome</keyword>
<comment type="caution">
    <text evidence="3">The sequence shown here is derived from an EMBL/GenBank/DDBJ whole genome shotgun (WGS) entry which is preliminary data.</text>
</comment>
<sequence length="302" mass="31022">MRSTIFASMIILSVGMAAGSPIARYTPSTTSAQATSTSSAGLTSPTDALPHLPESIIPIGILPSVSGPQSPIPSGGPGSNDTEDSAAKRDLVDIIPVNVTLPTPPTAPVNVSLPATPSIPTIPVVPAVPNPLSGGDSQSTPPQNQSSPDAVGADSPEQSNDDANIESANSTTPAPPAIPSLPVQLPIQNATLPIQNATVLIQNVTLPIQNTTLPIQNTSLPIQIASLPIQNATLPIQNVTLPIQNTTLPIENTPLSILNTTVPVSNITLPTPDVQTPNVTLPITLPISKRQESEDDDDCNDL</sequence>
<dbReference type="AlphaFoldDB" id="A0AAW0FG17"/>
<dbReference type="Proteomes" id="UP001385951">
    <property type="component" value="Unassembled WGS sequence"/>
</dbReference>
<feature type="compositionally biased region" description="Low complexity" evidence="1">
    <location>
        <begin position="137"/>
        <end position="148"/>
    </location>
</feature>
<organism evidence="3 4">
    <name type="scientific">Cerrena zonata</name>
    <dbReference type="NCBI Taxonomy" id="2478898"/>
    <lineage>
        <taxon>Eukaryota</taxon>
        <taxon>Fungi</taxon>
        <taxon>Dikarya</taxon>
        <taxon>Basidiomycota</taxon>
        <taxon>Agaricomycotina</taxon>
        <taxon>Agaricomycetes</taxon>
        <taxon>Polyporales</taxon>
        <taxon>Cerrenaceae</taxon>
        <taxon>Cerrena</taxon>
    </lineage>
</organism>
<accession>A0AAW0FG17</accession>
<evidence type="ECO:0000313" key="4">
    <source>
        <dbReference type="Proteomes" id="UP001385951"/>
    </source>
</evidence>
<feature type="compositionally biased region" description="Low complexity" evidence="1">
    <location>
        <begin position="26"/>
        <end position="46"/>
    </location>
</feature>
<evidence type="ECO:0000256" key="1">
    <source>
        <dbReference type="SAM" id="MobiDB-lite"/>
    </source>
</evidence>
<reference evidence="3 4" key="1">
    <citation type="submission" date="2022-09" db="EMBL/GenBank/DDBJ databases">
        <authorList>
            <person name="Palmer J.M."/>
        </authorList>
    </citation>
    <scope>NUCLEOTIDE SEQUENCE [LARGE SCALE GENOMIC DNA]</scope>
    <source>
        <strain evidence="3 4">DSM 7382</strain>
    </source>
</reference>
<feature type="chain" id="PRO_5043956728" evidence="2">
    <location>
        <begin position="20"/>
        <end position="302"/>
    </location>
</feature>
<evidence type="ECO:0000313" key="3">
    <source>
        <dbReference type="EMBL" id="KAK7677854.1"/>
    </source>
</evidence>
<protein>
    <submittedName>
        <fullName evidence="3">Uncharacterized protein</fullName>
    </submittedName>
</protein>
<proteinExistence type="predicted"/>